<dbReference type="AlphaFoldDB" id="A0A3E2H540"/>
<evidence type="ECO:0000313" key="2">
    <source>
        <dbReference type="Proteomes" id="UP000258309"/>
    </source>
</evidence>
<accession>A0A3E2H540</accession>
<reference evidence="1 2" key="1">
    <citation type="submission" date="2018-05" db="EMBL/GenBank/DDBJ databases">
        <title>Draft genome sequence of Scytalidium lignicola DSM 105466, a ubiquitous saprotrophic fungus.</title>
        <authorList>
            <person name="Buettner E."/>
            <person name="Gebauer A.M."/>
            <person name="Hofrichter M."/>
            <person name="Liers C."/>
            <person name="Kellner H."/>
        </authorList>
    </citation>
    <scope>NUCLEOTIDE SEQUENCE [LARGE SCALE GENOMIC DNA]</scope>
    <source>
        <strain evidence="1 2">DSM 105466</strain>
    </source>
</reference>
<dbReference type="Proteomes" id="UP000258309">
    <property type="component" value="Unassembled WGS sequence"/>
</dbReference>
<protein>
    <submittedName>
        <fullName evidence="1">Uncharacterized protein</fullName>
    </submittedName>
</protein>
<feature type="non-terminal residue" evidence="1">
    <location>
        <position position="1"/>
    </location>
</feature>
<dbReference type="EMBL" id="NCSJ02000173">
    <property type="protein sequence ID" value="RFU28163.1"/>
    <property type="molecule type" value="Genomic_DNA"/>
</dbReference>
<name>A0A3E2H540_SCYLI</name>
<comment type="caution">
    <text evidence="1">The sequence shown here is derived from an EMBL/GenBank/DDBJ whole genome shotgun (WGS) entry which is preliminary data.</text>
</comment>
<keyword evidence="2" id="KW-1185">Reference proteome</keyword>
<organism evidence="1 2">
    <name type="scientific">Scytalidium lignicola</name>
    <name type="common">Hyphomycete</name>
    <dbReference type="NCBI Taxonomy" id="5539"/>
    <lineage>
        <taxon>Eukaryota</taxon>
        <taxon>Fungi</taxon>
        <taxon>Dikarya</taxon>
        <taxon>Ascomycota</taxon>
        <taxon>Pezizomycotina</taxon>
        <taxon>Leotiomycetes</taxon>
        <taxon>Leotiomycetes incertae sedis</taxon>
        <taxon>Scytalidium</taxon>
    </lineage>
</organism>
<gene>
    <name evidence="1" type="ORF">B7463_g8176</name>
</gene>
<evidence type="ECO:0000313" key="1">
    <source>
        <dbReference type="EMBL" id="RFU28163.1"/>
    </source>
</evidence>
<feature type="non-terminal residue" evidence="1">
    <location>
        <position position="425"/>
    </location>
</feature>
<dbReference type="OrthoDB" id="3439500at2759"/>
<sequence>MSVRIEAHTVEPHSFEYRSDTPPHSLCSGLCTSSKLSLIEDSTFLYLAAYSATSQHSPAMLSPRLMFFWLFVAFHVANALNAAAPYESVYFYNAYKIEYAATIGNPALRTISPECVHKPSPARPGTPGGIIEQNFIQSTIDAGVSGICSFDDFLGGIQDKGWKAYKSPKPDPSNPTSLTITLNPDADAFAAQALNPTTLGCNRLGFRTENLLSAAVRATYVKHNPAGGEVYPYAGTISKISDAVQTAREAVANGKVVQEVFNVWVTYSVLLLDRVTHFRIGDNSRFFVATIQADSSWTSSPMQDHNVINDEPYKNIGGDNVDVTRWDRTNRNYVVFKNYQVIDYEASFNAAADAGTPLTSEQKHSLLAFDANYGTGGGDATGGNQAKIHRDVIESAKFSRVLHQTPITIETPEEDGATCSCCVVM</sequence>
<proteinExistence type="predicted"/>